<dbReference type="KEGG" id="cbot:ATE48_06000"/>
<gene>
    <name evidence="2" type="ORF">ATE48_06000</name>
</gene>
<dbReference type="InParanoid" id="A0A1B1AG13"/>
<dbReference type="EMBL" id="CP013244">
    <property type="protein sequence ID" value="ANP45502.1"/>
    <property type="molecule type" value="Genomic_DNA"/>
</dbReference>
<evidence type="ECO:0000313" key="3">
    <source>
        <dbReference type="Proteomes" id="UP000092498"/>
    </source>
</evidence>
<dbReference type="AlphaFoldDB" id="A0A1B1AG13"/>
<accession>A0A1B1AG13</accession>
<sequence length="99" mass="10608">MGSAPSFAIVTAGWAGLSDDLGSLRDDRDGDRSKQGEGGGDTGNLGHVNFPRVSVSVDYEMPRAARLDAMRWIFSSMHLRSAAAANVQTKSAEQKRRAL</sequence>
<feature type="region of interest" description="Disordered" evidence="1">
    <location>
        <begin position="18"/>
        <end position="49"/>
    </location>
</feature>
<proteinExistence type="predicted"/>
<organism evidence="2 3">
    <name type="scientific">Candidatus Viadribacter manganicus</name>
    <dbReference type="NCBI Taxonomy" id="1759059"/>
    <lineage>
        <taxon>Bacteria</taxon>
        <taxon>Pseudomonadati</taxon>
        <taxon>Pseudomonadota</taxon>
        <taxon>Alphaproteobacteria</taxon>
        <taxon>Hyphomonadales</taxon>
        <taxon>Hyphomonadaceae</taxon>
        <taxon>Candidatus Viadribacter</taxon>
    </lineage>
</organism>
<name>A0A1B1AG13_9PROT</name>
<keyword evidence="3" id="KW-1185">Reference proteome</keyword>
<protein>
    <submittedName>
        <fullName evidence="2">Uncharacterized protein</fullName>
    </submittedName>
</protein>
<feature type="compositionally biased region" description="Basic and acidic residues" evidence="1">
    <location>
        <begin position="22"/>
        <end position="35"/>
    </location>
</feature>
<reference evidence="2 3" key="1">
    <citation type="submission" date="2015-11" db="EMBL/GenBank/DDBJ databases">
        <title>Whole-Genome Sequence of Candidatus Oderbacter manganicum from the National Park Lower Oder Valley, Germany.</title>
        <authorList>
            <person name="Braun B."/>
            <person name="Liere K."/>
            <person name="Szewzyk U."/>
        </authorList>
    </citation>
    <scope>NUCLEOTIDE SEQUENCE [LARGE SCALE GENOMIC DNA]</scope>
    <source>
        <strain evidence="2 3">OTSz_A_272</strain>
    </source>
</reference>
<evidence type="ECO:0000256" key="1">
    <source>
        <dbReference type="SAM" id="MobiDB-lite"/>
    </source>
</evidence>
<evidence type="ECO:0000313" key="2">
    <source>
        <dbReference type="EMBL" id="ANP45502.1"/>
    </source>
</evidence>
<dbReference type="Proteomes" id="UP000092498">
    <property type="component" value="Chromosome"/>
</dbReference>